<sequence length="37" mass="4252">MSSFSIFLCRILLTYVEKNSEHTKEGDGKDGTYRIVI</sequence>
<organism evidence="1 2">
    <name type="scientific">Anoxybacillus tengchongensis</name>
    <dbReference type="NCBI Taxonomy" id="576944"/>
    <lineage>
        <taxon>Bacteria</taxon>
        <taxon>Bacillati</taxon>
        <taxon>Bacillota</taxon>
        <taxon>Bacilli</taxon>
        <taxon>Bacillales</taxon>
        <taxon>Anoxybacillaceae</taxon>
        <taxon>Anoxybacillus</taxon>
    </lineage>
</organism>
<reference evidence="1 2" key="1">
    <citation type="submission" date="2020-08" db="EMBL/GenBank/DDBJ databases">
        <title>Genomic Encyclopedia of Type Strains, Phase IV (KMG-IV): sequencing the most valuable type-strain genomes for metagenomic binning, comparative biology and taxonomic classification.</title>
        <authorList>
            <person name="Goeker M."/>
        </authorList>
    </citation>
    <scope>NUCLEOTIDE SEQUENCE [LARGE SCALE GENOMIC DNA]</scope>
    <source>
        <strain evidence="1 2">DSM 23211</strain>
    </source>
</reference>
<evidence type="ECO:0000313" key="1">
    <source>
        <dbReference type="EMBL" id="MBB6176348.1"/>
    </source>
</evidence>
<comment type="caution">
    <text evidence="1">The sequence shown here is derived from an EMBL/GenBank/DDBJ whole genome shotgun (WGS) entry which is preliminary data.</text>
</comment>
<name>A0A7W9YQ92_9BACL</name>
<dbReference type="Proteomes" id="UP000523528">
    <property type="component" value="Unassembled WGS sequence"/>
</dbReference>
<proteinExistence type="predicted"/>
<dbReference type="EMBL" id="JACHES010000004">
    <property type="protein sequence ID" value="MBB6176348.1"/>
    <property type="molecule type" value="Genomic_DNA"/>
</dbReference>
<protein>
    <submittedName>
        <fullName evidence="1">Uncharacterized protein</fullName>
    </submittedName>
</protein>
<gene>
    <name evidence="1" type="ORF">HNQ82_001162</name>
</gene>
<evidence type="ECO:0000313" key="2">
    <source>
        <dbReference type="Proteomes" id="UP000523528"/>
    </source>
</evidence>
<keyword evidence="2" id="KW-1185">Reference proteome</keyword>
<accession>A0A7W9YQ92</accession>
<dbReference type="AlphaFoldDB" id="A0A7W9YQ92"/>